<gene>
    <name evidence="3" type="ORF">ENQ20_08705</name>
</gene>
<dbReference type="EMBL" id="DSMG01000084">
    <property type="protein sequence ID" value="HDX31563.1"/>
    <property type="molecule type" value="Genomic_DNA"/>
</dbReference>
<evidence type="ECO:0000313" key="3">
    <source>
        <dbReference type="EMBL" id="HDX31563.1"/>
    </source>
</evidence>
<protein>
    <recommendedName>
        <fullName evidence="2">NodB homology domain-containing protein</fullName>
    </recommendedName>
</protein>
<dbReference type="InterPro" id="IPR002477">
    <property type="entry name" value="Peptidoglycan-bd-like"/>
</dbReference>
<organism evidence="3">
    <name type="scientific">Caldilinea aerophila</name>
    <dbReference type="NCBI Taxonomy" id="133453"/>
    <lineage>
        <taxon>Bacteria</taxon>
        <taxon>Bacillati</taxon>
        <taxon>Chloroflexota</taxon>
        <taxon>Caldilineae</taxon>
        <taxon>Caldilineales</taxon>
        <taxon>Caldilineaceae</taxon>
        <taxon>Caldilinea</taxon>
    </lineage>
</organism>
<name>A0A7C1JAM2_9CHLR</name>
<comment type="caution">
    <text evidence="3">The sequence shown here is derived from an EMBL/GenBank/DDBJ whole genome shotgun (WGS) entry which is preliminary data.</text>
</comment>
<feature type="domain" description="NodB homology" evidence="2">
    <location>
        <begin position="326"/>
        <end position="512"/>
    </location>
</feature>
<dbReference type="Pfam" id="PF01522">
    <property type="entry name" value="Polysacc_deac_1"/>
    <property type="match status" value="1"/>
</dbReference>
<dbReference type="AlphaFoldDB" id="A0A7C1JAM2"/>
<dbReference type="Gene3D" id="2.30.30.40">
    <property type="entry name" value="SH3 Domains"/>
    <property type="match status" value="1"/>
</dbReference>
<reference evidence="3" key="1">
    <citation type="journal article" date="2020" name="mSystems">
        <title>Genome- and Community-Level Interaction Insights into Carbon Utilization and Element Cycling Functions of Hydrothermarchaeota in Hydrothermal Sediment.</title>
        <authorList>
            <person name="Zhou Z."/>
            <person name="Liu Y."/>
            <person name="Xu W."/>
            <person name="Pan J."/>
            <person name="Luo Z.H."/>
            <person name="Li M."/>
        </authorList>
    </citation>
    <scope>NUCLEOTIDE SEQUENCE [LARGE SCALE GENOMIC DNA]</scope>
    <source>
        <strain evidence="3">SpSt-289</strain>
    </source>
</reference>
<dbReference type="InterPro" id="IPR002509">
    <property type="entry name" value="NODB_dom"/>
</dbReference>
<dbReference type="GO" id="GO:0005975">
    <property type="term" value="P:carbohydrate metabolic process"/>
    <property type="evidence" value="ECO:0007669"/>
    <property type="project" value="InterPro"/>
</dbReference>
<evidence type="ECO:0000259" key="2">
    <source>
        <dbReference type="PROSITE" id="PS51677"/>
    </source>
</evidence>
<keyword evidence="1" id="KW-0732">Signal</keyword>
<dbReference type="CDD" id="cd10917">
    <property type="entry name" value="CE4_NodB_like_6s_7s"/>
    <property type="match status" value="1"/>
</dbReference>
<proteinExistence type="predicted"/>
<feature type="chain" id="PRO_5028398984" description="NodB homology domain-containing protein" evidence="1">
    <location>
        <begin position="29"/>
        <end position="517"/>
    </location>
</feature>
<dbReference type="InterPro" id="IPR003646">
    <property type="entry name" value="SH3-like_bac-type"/>
</dbReference>
<dbReference type="PANTHER" id="PTHR10587">
    <property type="entry name" value="GLYCOSYL TRANSFERASE-RELATED"/>
    <property type="match status" value="1"/>
</dbReference>
<dbReference type="SUPFAM" id="SSF88713">
    <property type="entry name" value="Glycoside hydrolase/deacetylase"/>
    <property type="match status" value="1"/>
</dbReference>
<evidence type="ECO:0000256" key="1">
    <source>
        <dbReference type="SAM" id="SignalP"/>
    </source>
</evidence>
<feature type="signal peptide" evidence="1">
    <location>
        <begin position="1"/>
        <end position="28"/>
    </location>
</feature>
<sequence>MNTLRLQLSLALLFILGALPLTIHVANAASDQALAQTVQAQFEDRLLTVQGGAFQLILRPNGYARLTEVAPSSNGVGQSWSGLWTQGGDLVTIRLIATESGAALRQTVLLEGIIENGAFSTALIGVNNLSYDREDLELTLGAGQRHPLVREVNKLLAQIPYLNYTPSADDTLYTENVRRAVSRFQAAAGLTPTGLIDLRTLLTLVTPTHTGLDLSRVQFTVDRDAINARSGPSINYPALHRVYRGDTLEVIGRIGVGSARNIWLQVCCLDGNIAWIRSDLGTISGELGMVRIVPTEEVPPEPAAATATGAQPLWVNLPTTTPDGAPVLYLTFDDGPNGDYTQRILELLRQYNANATFFVVGRQVRDGIDLLRSAAADGHYIANHTWDHVWLDQVSREEFYDQVQRTRNELLDVAGDLFTLDGDVFYVRPPYGAIRVENRQWLAEMGLTPVLWDIDPQDWRRPGVDAIANHVLSQVFPGAIVLLHDGGGERSQTVAALEIILRELSARGYRFYNILGQ</sequence>
<dbReference type="Gene3D" id="3.20.20.370">
    <property type="entry name" value="Glycoside hydrolase/deacetylase"/>
    <property type="match status" value="1"/>
</dbReference>
<dbReference type="Pfam" id="PF08239">
    <property type="entry name" value="SH3_3"/>
    <property type="match status" value="1"/>
</dbReference>
<dbReference type="SUPFAM" id="SSF47090">
    <property type="entry name" value="PGBD-like"/>
    <property type="match status" value="1"/>
</dbReference>
<accession>A0A7C1JAM2</accession>
<dbReference type="Gene3D" id="1.10.101.10">
    <property type="entry name" value="PGBD-like superfamily/PGBD"/>
    <property type="match status" value="1"/>
</dbReference>
<dbReference type="InterPro" id="IPR011330">
    <property type="entry name" value="Glyco_hydro/deAcase_b/a-brl"/>
</dbReference>
<dbReference type="Pfam" id="PF01471">
    <property type="entry name" value="PG_binding_1"/>
    <property type="match status" value="1"/>
</dbReference>
<dbReference type="InterPro" id="IPR050248">
    <property type="entry name" value="Polysacc_deacetylase_ArnD"/>
</dbReference>
<dbReference type="GO" id="GO:0016810">
    <property type="term" value="F:hydrolase activity, acting on carbon-nitrogen (but not peptide) bonds"/>
    <property type="evidence" value="ECO:0007669"/>
    <property type="project" value="InterPro"/>
</dbReference>
<dbReference type="InterPro" id="IPR036365">
    <property type="entry name" value="PGBD-like_sf"/>
</dbReference>
<dbReference type="InterPro" id="IPR036366">
    <property type="entry name" value="PGBDSf"/>
</dbReference>
<dbReference type="PROSITE" id="PS51677">
    <property type="entry name" value="NODB"/>
    <property type="match status" value="1"/>
</dbReference>